<reference evidence="1" key="2">
    <citation type="submission" date="2020-09" db="EMBL/GenBank/DDBJ databases">
        <authorList>
            <person name="Sun Q."/>
            <person name="Ohkuma M."/>
        </authorList>
    </citation>
    <scope>NUCLEOTIDE SEQUENCE</scope>
    <source>
        <strain evidence="1">JCM 4490</strain>
    </source>
</reference>
<name>A0A918J825_9ACTN</name>
<dbReference type="EMBL" id="BMUE01000008">
    <property type="protein sequence ID" value="GGW58989.1"/>
    <property type="molecule type" value="Genomic_DNA"/>
</dbReference>
<reference evidence="1" key="1">
    <citation type="journal article" date="2014" name="Int. J. Syst. Evol. Microbiol.">
        <title>Complete genome sequence of Corynebacterium casei LMG S-19264T (=DSM 44701T), isolated from a smear-ripened cheese.</title>
        <authorList>
            <consortium name="US DOE Joint Genome Institute (JGI-PGF)"/>
            <person name="Walter F."/>
            <person name="Albersmeier A."/>
            <person name="Kalinowski J."/>
            <person name="Ruckert C."/>
        </authorList>
    </citation>
    <scope>NUCLEOTIDE SEQUENCE</scope>
    <source>
        <strain evidence="1">JCM 4490</strain>
    </source>
</reference>
<dbReference type="Proteomes" id="UP000620224">
    <property type="component" value="Unassembled WGS sequence"/>
</dbReference>
<evidence type="ECO:0000313" key="2">
    <source>
        <dbReference type="Proteomes" id="UP000620224"/>
    </source>
</evidence>
<sequence>MSGGNYCGIGDQAAGIPRQRALAVEVLQVDGHGAILSRPVHTARPVPPDRREPQRRHPILLTVLSQSATDVEEPGFAPARWIRFELGFQKTSKVSPRWLCDVGGGESPGA</sequence>
<proteinExistence type="predicted"/>
<protein>
    <submittedName>
        <fullName evidence="1">Uncharacterized protein</fullName>
    </submittedName>
</protein>
<organism evidence="1 2">
    <name type="scientific">Streptomyces lucensis JCM 4490</name>
    <dbReference type="NCBI Taxonomy" id="1306176"/>
    <lineage>
        <taxon>Bacteria</taxon>
        <taxon>Bacillati</taxon>
        <taxon>Actinomycetota</taxon>
        <taxon>Actinomycetes</taxon>
        <taxon>Kitasatosporales</taxon>
        <taxon>Streptomycetaceae</taxon>
        <taxon>Streptomyces</taxon>
    </lineage>
</organism>
<keyword evidence="2" id="KW-1185">Reference proteome</keyword>
<comment type="caution">
    <text evidence="1">The sequence shown here is derived from an EMBL/GenBank/DDBJ whole genome shotgun (WGS) entry which is preliminary data.</text>
</comment>
<evidence type="ECO:0000313" key="1">
    <source>
        <dbReference type="EMBL" id="GGW58989.1"/>
    </source>
</evidence>
<gene>
    <name evidence="1" type="ORF">GCM10010503_40140</name>
</gene>
<dbReference type="AlphaFoldDB" id="A0A918J825"/>
<accession>A0A918J825</accession>